<proteinExistence type="predicted"/>
<dbReference type="AlphaFoldDB" id="A0A0J0XIC4"/>
<evidence type="ECO:0000313" key="3">
    <source>
        <dbReference type="EMBL" id="KLT40833.1"/>
    </source>
</evidence>
<dbReference type="PANTHER" id="PTHR43674:SF16">
    <property type="entry name" value="CARBON-NITROGEN FAMILY, PUTATIVE (AFU_ORTHOLOGUE AFUA_5G02350)-RELATED"/>
    <property type="match status" value="1"/>
</dbReference>
<feature type="domain" description="CN hydrolase" evidence="2">
    <location>
        <begin position="4"/>
        <end position="305"/>
    </location>
</feature>
<keyword evidence="4" id="KW-1185">Reference proteome</keyword>
<dbReference type="InterPro" id="IPR050345">
    <property type="entry name" value="Aliph_Amidase/BUP"/>
</dbReference>
<dbReference type="OrthoDB" id="412018at2759"/>
<dbReference type="RefSeq" id="XP_018277324.1">
    <property type="nucleotide sequence ID" value="XM_018419524.1"/>
</dbReference>
<dbReference type="EMBL" id="KQ087228">
    <property type="protein sequence ID" value="KLT40833.1"/>
    <property type="molecule type" value="Genomic_DNA"/>
</dbReference>
<evidence type="ECO:0000313" key="4">
    <source>
        <dbReference type="Proteomes" id="UP000053611"/>
    </source>
</evidence>
<dbReference type="Proteomes" id="UP000053611">
    <property type="component" value="Unassembled WGS sequence"/>
</dbReference>
<name>A0A0J0XIC4_9TREE</name>
<dbReference type="STRING" id="879819.A0A0J0XIC4"/>
<gene>
    <name evidence="3" type="ORF">CC85DRAFT_141385</name>
</gene>
<keyword evidence="1 3" id="KW-0378">Hydrolase</keyword>
<dbReference type="Gene3D" id="3.60.110.10">
    <property type="entry name" value="Carbon-nitrogen hydrolase"/>
    <property type="match status" value="1"/>
</dbReference>
<dbReference type="GeneID" id="28980127"/>
<dbReference type="CDD" id="cd07197">
    <property type="entry name" value="nitrilase"/>
    <property type="match status" value="1"/>
</dbReference>
<dbReference type="Pfam" id="PF00795">
    <property type="entry name" value="CN_hydrolase"/>
    <property type="match status" value="2"/>
</dbReference>
<dbReference type="PROSITE" id="PS50263">
    <property type="entry name" value="CN_HYDROLASE"/>
    <property type="match status" value="1"/>
</dbReference>
<organism evidence="3 4">
    <name type="scientific">Cutaneotrichosporon oleaginosum</name>
    <dbReference type="NCBI Taxonomy" id="879819"/>
    <lineage>
        <taxon>Eukaryota</taxon>
        <taxon>Fungi</taxon>
        <taxon>Dikarya</taxon>
        <taxon>Basidiomycota</taxon>
        <taxon>Agaricomycotina</taxon>
        <taxon>Tremellomycetes</taxon>
        <taxon>Trichosporonales</taxon>
        <taxon>Trichosporonaceae</taxon>
        <taxon>Cutaneotrichosporon</taxon>
    </lineage>
</organism>
<evidence type="ECO:0000259" key="2">
    <source>
        <dbReference type="PROSITE" id="PS50263"/>
    </source>
</evidence>
<sequence length="332" mass="36854">MPKLRIALAQTSPVSAPLGAIPPEPFANIEANLRDVASRVAEAKSNGADVVVIPEYGTQGICDGRQYVTFAAEHILDFLRELARKHSISLVGTVVVGTPHALSSAPRPHRSPFRHLLDNVPTPTPEQMEWAEWMKAYVQTEETLPVLTNEAFFIDEHGEMIGQYTKRNLWHPERAYLTAGQRANSAFNTKWGKAGLLICWDMSHPSDAQALADQGVDLIFVPTYWTATDSHPQLLEFEHEPDYERNMVTSLCFARACETETIWAMCNPGGEGGLMGGSGVWQPLRGWVGGFKASEVGVTYADVDTDDLRAARELYKVREDYAARTTMERHAK</sequence>
<dbReference type="InterPro" id="IPR003010">
    <property type="entry name" value="C-N_Hydrolase"/>
</dbReference>
<accession>A0A0J0XIC4</accession>
<dbReference type="GO" id="GO:0016811">
    <property type="term" value="F:hydrolase activity, acting on carbon-nitrogen (but not peptide) bonds, in linear amides"/>
    <property type="evidence" value="ECO:0007669"/>
    <property type="project" value="TreeGrafter"/>
</dbReference>
<dbReference type="SUPFAM" id="SSF56317">
    <property type="entry name" value="Carbon-nitrogen hydrolase"/>
    <property type="match status" value="1"/>
</dbReference>
<dbReference type="InterPro" id="IPR036526">
    <property type="entry name" value="C-N_Hydrolase_sf"/>
</dbReference>
<reference evidence="3 4" key="1">
    <citation type="submission" date="2015-03" db="EMBL/GenBank/DDBJ databases">
        <title>Genomics and transcriptomics of the oil-accumulating basidiomycete yeast T. oleaginosus allow insights into substrate utilization and the diverse evolutionary trajectories of mating systems in fungi.</title>
        <authorList>
            <consortium name="DOE Joint Genome Institute"/>
            <person name="Kourist R."/>
            <person name="Kracht O."/>
            <person name="Bracharz F."/>
            <person name="Lipzen A."/>
            <person name="Nolan M."/>
            <person name="Ohm R."/>
            <person name="Grigoriev I."/>
            <person name="Sun S."/>
            <person name="Heitman J."/>
            <person name="Bruck T."/>
            <person name="Nowrousian M."/>
        </authorList>
    </citation>
    <scope>NUCLEOTIDE SEQUENCE [LARGE SCALE GENOMIC DNA]</scope>
    <source>
        <strain evidence="3 4">IBC0246</strain>
    </source>
</reference>
<evidence type="ECO:0000256" key="1">
    <source>
        <dbReference type="ARBA" id="ARBA00022801"/>
    </source>
</evidence>
<dbReference type="PANTHER" id="PTHR43674">
    <property type="entry name" value="NITRILASE C965.09-RELATED"/>
    <property type="match status" value="1"/>
</dbReference>
<protein>
    <submittedName>
        <fullName evidence="3">Carbon-nitrogen hydrolase</fullName>
    </submittedName>
</protein>